<dbReference type="RefSeq" id="XP_002432493.1">
    <property type="nucleotide sequence ID" value="XM_002432448.1"/>
</dbReference>
<keyword evidence="3" id="KW-1185">Reference proteome</keyword>
<evidence type="ECO:0000313" key="3">
    <source>
        <dbReference type="Proteomes" id="UP000009046"/>
    </source>
</evidence>
<dbReference type="VEuPathDB" id="VectorBase:PHUM587920"/>
<dbReference type="AlphaFoldDB" id="E0W299"/>
<sequence length="76" mass="8849">MNQENLDSKSSFLQIKELKEKVRSLVSEVDFNSENTKFKLEENYDNNISDSMYSDEGDDEFIDCSEIESLHESNCI</sequence>
<accession>E0W299</accession>
<evidence type="ECO:0000313" key="2">
    <source>
        <dbReference type="EnsemblMetazoa" id="PHUM587920-PA"/>
    </source>
</evidence>
<reference evidence="1" key="2">
    <citation type="submission" date="2007-04" db="EMBL/GenBank/DDBJ databases">
        <title>The genome of the human body louse.</title>
        <authorList>
            <consortium name="The Human Body Louse Genome Consortium"/>
            <person name="Kirkness E."/>
            <person name="Walenz B."/>
            <person name="Hass B."/>
            <person name="Bruggner R."/>
            <person name="Strausberg R."/>
        </authorList>
    </citation>
    <scope>NUCLEOTIDE SEQUENCE</scope>
    <source>
        <strain evidence="1">USDA</strain>
    </source>
</reference>
<name>E0W299_PEDHC</name>
<evidence type="ECO:0000313" key="1">
    <source>
        <dbReference type="EMBL" id="EEB19755.1"/>
    </source>
</evidence>
<dbReference type="GeneID" id="8232666"/>
<dbReference type="EMBL" id="DS235875">
    <property type="protein sequence ID" value="EEB19755.1"/>
    <property type="molecule type" value="Genomic_DNA"/>
</dbReference>
<proteinExistence type="predicted"/>
<dbReference type="HOGENOM" id="CLU_2657450_0_0_1"/>
<dbReference type="CTD" id="8232666"/>
<protein>
    <submittedName>
        <fullName evidence="1 2">Uncharacterized protein</fullName>
    </submittedName>
</protein>
<dbReference type="EMBL" id="AAZO01007167">
    <property type="status" value="NOT_ANNOTATED_CDS"/>
    <property type="molecule type" value="Genomic_DNA"/>
</dbReference>
<reference evidence="1" key="1">
    <citation type="submission" date="2007-04" db="EMBL/GenBank/DDBJ databases">
        <title>Annotation of Pediculus humanus corporis strain USDA.</title>
        <authorList>
            <person name="Kirkness E."/>
            <person name="Hannick L."/>
            <person name="Hass B."/>
            <person name="Bruggner R."/>
            <person name="Lawson D."/>
            <person name="Bidwell S."/>
            <person name="Joardar V."/>
            <person name="Caler E."/>
            <person name="Walenz B."/>
            <person name="Inman J."/>
            <person name="Schobel S."/>
            <person name="Galinsky K."/>
            <person name="Amedeo P."/>
            <person name="Strausberg R."/>
        </authorList>
    </citation>
    <scope>NUCLEOTIDE SEQUENCE</scope>
    <source>
        <strain evidence="1">USDA</strain>
    </source>
</reference>
<gene>
    <name evidence="2" type="primary">8232666</name>
    <name evidence="1" type="ORF">Phum_PHUM587920</name>
</gene>
<dbReference type="EnsemblMetazoa" id="PHUM587920-RA">
    <property type="protein sequence ID" value="PHUM587920-PA"/>
    <property type="gene ID" value="PHUM587920"/>
</dbReference>
<organism>
    <name type="scientific">Pediculus humanus subsp. corporis</name>
    <name type="common">Body louse</name>
    <dbReference type="NCBI Taxonomy" id="121224"/>
    <lineage>
        <taxon>Eukaryota</taxon>
        <taxon>Metazoa</taxon>
        <taxon>Ecdysozoa</taxon>
        <taxon>Arthropoda</taxon>
        <taxon>Hexapoda</taxon>
        <taxon>Insecta</taxon>
        <taxon>Pterygota</taxon>
        <taxon>Neoptera</taxon>
        <taxon>Paraneoptera</taxon>
        <taxon>Psocodea</taxon>
        <taxon>Troctomorpha</taxon>
        <taxon>Phthiraptera</taxon>
        <taxon>Anoplura</taxon>
        <taxon>Pediculidae</taxon>
        <taxon>Pediculus</taxon>
    </lineage>
</organism>
<dbReference type="KEGG" id="phu:Phum_PHUM587920"/>
<dbReference type="InParanoid" id="E0W299"/>
<dbReference type="Proteomes" id="UP000009046">
    <property type="component" value="Unassembled WGS sequence"/>
</dbReference>
<reference evidence="2" key="3">
    <citation type="submission" date="2021-02" db="UniProtKB">
        <authorList>
            <consortium name="EnsemblMetazoa"/>
        </authorList>
    </citation>
    <scope>IDENTIFICATION</scope>
    <source>
        <strain evidence="2">USDA</strain>
    </source>
</reference>